<accession>A0AB39I0B8</accession>
<proteinExistence type="predicted"/>
<gene>
    <name evidence="2" type="ORF">AB4Y39_06265</name>
</gene>
<feature type="region of interest" description="Disordered" evidence="1">
    <location>
        <begin position="318"/>
        <end position="341"/>
    </location>
</feature>
<dbReference type="RefSeq" id="WP_280041314.1">
    <property type="nucleotide sequence ID" value="NZ_CP162607.1"/>
</dbReference>
<sequence length="341" mass="37009">MAAQYGLRTKDEASIVTLDTTTVAIRSIKTVTVKGNGAWDQYFNIPEITAGSFVVMATSATGQYASTPDAWWIPGRLHLRRAGTGTWQVLIMSSGGSPPAGVRYGIRTRNNDLVTQIDNENRVLTVSSSGSFFLGRRGPGNYVMSQNIAFPAKVTSQEKPLIFLNSDDYLMVSGFYVLGSPGNWAGFHLDYWPGHNGAAAFTVKWMCGDFSRLISASGYGARVKDEEGRVIFTTTENIILLNGSPTSNGFTVRGDPLSSQTQYWSSFQMNWTGNSADYVLANSLMNDVQYPGGSTPFYQSPAGFLPGRRDVLQAYSGADNQTQPSGVNGRTVLAGRPMRPL</sequence>
<dbReference type="EMBL" id="CP162607">
    <property type="protein sequence ID" value="XDK38266.1"/>
    <property type="molecule type" value="Genomic_DNA"/>
</dbReference>
<evidence type="ECO:0000313" key="2">
    <source>
        <dbReference type="EMBL" id="XDK38266.1"/>
    </source>
</evidence>
<protein>
    <submittedName>
        <fullName evidence="2">Uncharacterized protein</fullName>
    </submittedName>
</protein>
<reference evidence="2" key="1">
    <citation type="submission" date="2024-07" db="EMBL/GenBank/DDBJ databases">
        <title>Identification and characteristics of a novel species of coltsfoot's symbiotic bacteria.</title>
        <authorList>
            <person name="Juszczyk A."/>
            <person name="Jasielczuk I."/>
            <person name="Gurgul A."/>
            <person name="Rogala M."/>
            <person name="Kowalczyk A."/>
            <person name="Szmatola T."/>
            <person name="Kosecka-Strojek M."/>
            <person name="Arent Z."/>
            <person name="Latowski D."/>
        </authorList>
    </citation>
    <scope>NUCLEOTIDE SEQUENCE</scope>
    <source>
        <strain evidence="2">Hg7Tf</strain>
    </source>
</reference>
<organism evidence="2">
    <name type="scientific">Pseudomonas sp. Hg7Tf</name>
    <dbReference type="NCBI Taxonomy" id="3236988"/>
    <lineage>
        <taxon>Bacteria</taxon>
        <taxon>Pseudomonadati</taxon>
        <taxon>Pseudomonadota</taxon>
        <taxon>Gammaproteobacteria</taxon>
        <taxon>Pseudomonadales</taxon>
        <taxon>Pseudomonadaceae</taxon>
        <taxon>Pseudomonas</taxon>
    </lineage>
</organism>
<evidence type="ECO:0000256" key="1">
    <source>
        <dbReference type="SAM" id="MobiDB-lite"/>
    </source>
</evidence>
<dbReference type="AlphaFoldDB" id="A0AB39I0B8"/>
<name>A0AB39I0B8_9PSED</name>
<feature type="compositionally biased region" description="Polar residues" evidence="1">
    <location>
        <begin position="318"/>
        <end position="328"/>
    </location>
</feature>